<evidence type="ECO:0000256" key="1">
    <source>
        <dbReference type="SAM" id="MobiDB-lite"/>
    </source>
</evidence>
<accession>A0A0A8YRY7</accession>
<reference evidence="2" key="1">
    <citation type="submission" date="2014-09" db="EMBL/GenBank/DDBJ databases">
        <authorList>
            <person name="Magalhaes I.L.F."/>
            <person name="Oliveira U."/>
            <person name="Santos F.R."/>
            <person name="Vidigal T.H.D.A."/>
            <person name="Brescovit A.D."/>
            <person name="Santos A.J."/>
        </authorList>
    </citation>
    <scope>NUCLEOTIDE SEQUENCE</scope>
    <source>
        <tissue evidence="2">Shoot tissue taken approximately 20 cm above the soil surface</tissue>
    </source>
</reference>
<protein>
    <submittedName>
        <fullName evidence="2">Uncharacterized protein</fullName>
    </submittedName>
</protein>
<feature type="region of interest" description="Disordered" evidence="1">
    <location>
        <begin position="1"/>
        <end position="31"/>
    </location>
</feature>
<organism evidence="2">
    <name type="scientific">Arundo donax</name>
    <name type="common">Giant reed</name>
    <name type="synonym">Donax arundinaceus</name>
    <dbReference type="NCBI Taxonomy" id="35708"/>
    <lineage>
        <taxon>Eukaryota</taxon>
        <taxon>Viridiplantae</taxon>
        <taxon>Streptophyta</taxon>
        <taxon>Embryophyta</taxon>
        <taxon>Tracheophyta</taxon>
        <taxon>Spermatophyta</taxon>
        <taxon>Magnoliopsida</taxon>
        <taxon>Liliopsida</taxon>
        <taxon>Poales</taxon>
        <taxon>Poaceae</taxon>
        <taxon>PACMAD clade</taxon>
        <taxon>Arundinoideae</taxon>
        <taxon>Arundineae</taxon>
        <taxon>Arundo</taxon>
    </lineage>
</organism>
<proteinExistence type="predicted"/>
<sequence length="31" mass="2924">MAGGAGGVGGGRTRGEASRVRSAAAPPSRAR</sequence>
<feature type="compositionally biased region" description="Low complexity" evidence="1">
    <location>
        <begin position="20"/>
        <end position="31"/>
    </location>
</feature>
<feature type="compositionally biased region" description="Gly residues" evidence="1">
    <location>
        <begin position="1"/>
        <end position="12"/>
    </location>
</feature>
<dbReference type="AlphaFoldDB" id="A0A0A8YRY7"/>
<name>A0A0A8YRY7_ARUDO</name>
<dbReference type="EMBL" id="GBRH01268266">
    <property type="protein sequence ID" value="JAD29629.1"/>
    <property type="molecule type" value="Transcribed_RNA"/>
</dbReference>
<evidence type="ECO:0000313" key="2">
    <source>
        <dbReference type="EMBL" id="JAD29629.1"/>
    </source>
</evidence>
<reference evidence="2" key="2">
    <citation type="journal article" date="2015" name="Data Brief">
        <title>Shoot transcriptome of the giant reed, Arundo donax.</title>
        <authorList>
            <person name="Barrero R.A."/>
            <person name="Guerrero F.D."/>
            <person name="Moolhuijzen P."/>
            <person name="Goolsby J.A."/>
            <person name="Tidwell J."/>
            <person name="Bellgard S.E."/>
            <person name="Bellgard M.I."/>
        </authorList>
    </citation>
    <scope>NUCLEOTIDE SEQUENCE</scope>
    <source>
        <tissue evidence="2">Shoot tissue taken approximately 20 cm above the soil surface</tissue>
    </source>
</reference>